<name>A0A0C2WQ89_SERVB</name>
<reference evidence="3" key="2">
    <citation type="submission" date="2015-01" db="EMBL/GenBank/DDBJ databases">
        <title>Evolutionary Origins and Diversification of the Mycorrhizal Mutualists.</title>
        <authorList>
            <consortium name="DOE Joint Genome Institute"/>
            <consortium name="Mycorrhizal Genomics Consortium"/>
            <person name="Kohler A."/>
            <person name="Kuo A."/>
            <person name="Nagy L.G."/>
            <person name="Floudas D."/>
            <person name="Copeland A."/>
            <person name="Barry K.W."/>
            <person name="Cichocki N."/>
            <person name="Veneault-Fourrey C."/>
            <person name="LaButti K."/>
            <person name="Lindquist E.A."/>
            <person name="Lipzen A."/>
            <person name="Lundell T."/>
            <person name="Morin E."/>
            <person name="Murat C."/>
            <person name="Riley R."/>
            <person name="Ohm R."/>
            <person name="Sun H."/>
            <person name="Tunlid A."/>
            <person name="Henrissat B."/>
            <person name="Grigoriev I.V."/>
            <person name="Hibbett D.S."/>
            <person name="Martin F."/>
        </authorList>
    </citation>
    <scope>NUCLEOTIDE SEQUENCE [LARGE SCALE GENOMIC DNA]</scope>
    <source>
        <strain evidence="3">MAFF 305830</strain>
    </source>
</reference>
<feature type="compositionally biased region" description="Low complexity" evidence="1">
    <location>
        <begin position="27"/>
        <end position="45"/>
    </location>
</feature>
<dbReference type="AlphaFoldDB" id="A0A0C2WQ89"/>
<dbReference type="Proteomes" id="UP000054097">
    <property type="component" value="Unassembled WGS sequence"/>
</dbReference>
<dbReference type="EMBL" id="KN824293">
    <property type="protein sequence ID" value="KIM28368.1"/>
    <property type="molecule type" value="Genomic_DNA"/>
</dbReference>
<protein>
    <submittedName>
        <fullName evidence="2">Uncharacterized protein</fullName>
    </submittedName>
</protein>
<proteinExistence type="predicted"/>
<evidence type="ECO:0000256" key="1">
    <source>
        <dbReference type="SAM" id="MobiDB-lite"/>
    </source>
</evidence>
<organism evidence="2 3">
    <name type="scientific">Serendipita vermifera MAFF 305830</name>
    <dbReference type="NCBI Taxonomy" id="933852"/>
    <lineage>
        <taxon>Eukaryota</taxon>
        <taxon>Fungi</taxon>
        <taxon>Dikarya</taxon>
        <taxon>Basidiomycota</taxon>
        <taxon>Agaricomycotina</taxon>
        <taxon>Agaricomycetes</taxon>
        <taxon>Sebacinales</taxon>
        <taxon>Serendipitaceae</taxon>
        <taxon>Serendipita</taxon>
    </lineage>
</organism>
<evidence type="ECO:0000313" key="2">
    <source>
        <dbReference type="EMBL" id="KIM28368.1"/>
    </source>
</evidence>
<sequence length="176" mass="19306">MSGFFSKLSKSRHRETGADPSHPPPASTDTTRPSSPASTSNTNASLKAPKSGLRQAIRDRFSSNNQTPKEQEQPHPPTVAPESETLSLNEVPPETPENPSQDEPLQSERLNIELPEDPHHQRKVDAIEYSIQAISLFEDLSKVISLVLPDALGQVLGKITDILTLLKVGFYCMSLQ</sequence>
<feature type="region of interest" description="Disordered" evidence="1">
    <location>
        <begin position="1"/>
        <end position="108"/>
    </location>
</feature>
<dbReference type="HOGENOM" id="CLU_1526086_0_0_1"/>
<keyword evidence="3" id="KW-1185">Reference proteome</keyword>
<evidence type="ECO:0000313" key="3">
    <source>
        <dbReference type="Proteomes" id="UP000054097"/>
    </source>
</evidence>
<gene>
    <name evidence="2" type="ORF">M408DRAFT_23757</name>
</gene>
<accession>A0A0C2WQ89</accession>
<reference evidence="2 3" key="1">
    <citation type="submission" date="2014-04" db="EMBL/GenBank/DDBJ databases">
        <authorList>
            <consortium name="DOE Joint Genome Institute"/>
            <person name="Kuo A."/>
            <person name="Zuccaro A."/>
            <person name="Kohler A."/>
            <person name="Nagy L.G."/>
            <person name="Floudas D."/>
            <person name="Copeland A."/>
            <person name="Barry K.W."/>
            <person name="Cichocki N."/>
            <person name="Veneault-Fourrey C."/>
            <person name="LaButti K."/>
            <person name="Lindquist E.A."/>
            <person name="Lipzen A."/>
            <person name="Lundell T."/>
            <person name="Morin E."/>
            <person name="Murat C."/>
            <person name="Sun H."/>
            <person name="Tunlid A."/>
            <person name="Henrissat B."/>
            <person name="Grigoriev I.V."/>
            <person name="Hibbett D.S."/>
            <person name="Martin F."/>
            <person name="Nordberg H.P."/>
            <person name="Cantor M.N."/>
            <person name="Hua S.X."/>
        </authorList>
    </citation>
    <scope>NUCLEOTIDE SEQUENCE [LARGE SCALE GENOMIC DNA]</scope>
    <source>
        <strain evidence="2 3">MAFF 305830</strain>
    </source>
</reference>